<sequence>MDKAEAVALRGGRLRAAPVRQCETQRLGLLRISASDINQATRGAFQAALELYLGQDSAAHALRLGGAVTNSSQPLMAAEIRQVLEVAHRIKKLNGEISQLKKTHIEQLIARNAEDSRIVLMALDQGARRDEMLLSSTAQARVDEAKRRLDAKCAELNSYLQSPRAGAH</sequence>
<reference evidence="1" key="1">
    <citation type="submission" date="2022-09" db="EMBL/GenBank/DDBJ databases">
        <title>The complete genome of Acidovorax sp. 5MLIR.</title>
        <authorList>
            <person name="Liu L."/>
            <person name="Yue J."/>
            <person name="Yang F."/>
            <person name="Yuan J."/>
            <person name="Li L."/>
        </authorList>
    </citation>
    <scope>NUCLEOTIDE SEQUENCE</scope>
    <source>
        <strain evidence="1">5MLIR</strain>
    </source>
</reference>
<accession>A0ABY6G760</accession>
<keyword evidence="2" id="KW-1185">Reference proteome</keyword>
<protein>
    <submittedName>
        <fullName evidence="1">Uncharacterized protein</fullName>
    </submittedName>
</protein>
<name>A0ABY6G760_9BURK</name>
<dbReference type="RefSeq" id="WP_231041974.1">
    <property type="nucleotide sequence ID" value="NZ_CP106881.1"/>
</dbReference>
<organism evidence="1 2">
    <name type="scientific">Comamonas endophytica</name>
    <dbReference type="NCBI Taxonomy" id="2949090"/>
    <lineage>
        <taxon>Bacteria</taxon>
        <taxon>Pseudomonadati</taxon>
        <taxon>Pseudomonadota</taxon>
        <taxon>Betaproteobacteria</taxon>
        <taxon>Burkholderiales</taxon>
        <taxon>Comamonadaceae</taxon>
        <taxon>Comamonas</taxon>
    </lineage>
</organism>
<evidence type="ECO:0000313" key="2">
    <source>
        <dbReference type="Proteomes" id="UP001162800"/>
    </source>
</evidence>
<gene>
    <name evidence="1" type="ORF">M9799_12350</name>
</gene>
<dbReference type="Proteomes" id="UP001162800">
    <property type="component" value="Chromosome"/>
</dbReference>
<dbReference type="EMBL" id="CP106881">
    <property type="protein sequence ID" value="UYG50878.1"/>
    <property type="molecule type" value="Genomic_DNA"/>
</dbReference>
<proteinExistence type="predicted"/>
<evidence type="ECO:0000313" key="1">
    <source>
        <dbReference type="EMBL" id="UYG50878.1"/>
    </source>
</evidence>